<reference evidence="1" key="1">
    <citation type="submission" date="2023-02" db="EMBL/GenBank/DDBJ databases">
        <title>Genome of Flavobacteriaceae gen. nov. sp. strain F89.</title>
        <authorList>
            <person name="Wang Y."/>
        </authorList>
    </citation>
    <scope>NUCLEOTIDE SEQUENCE</scope>
    <source>
        <strain evidence="1">F89</strain>
    </source>
</reference>
<keyword evidence="2" id="KW-1185">Reference proteome</keyword>
<dbReference type="PROSITE" id="PS51257">
    <property type="entry name" value="PROKAR_LIPOPROTEIN"/>
    <property type="match status" value="1"/>
</dbReference>
<dbReference type="CDD" id="cd22784">
    <property type="entry name" value="DPBB_MltA_YuiC-like"/>
    <property type="match status" value="1"/>
</dbReference>
<comment type="caution">
    <text evidence="1">The sequence shown here is derived from an EMBL/GenBank/DDBJ whole genome shotgun (WGS) entry which is preliminary data.</text>
</comment>
<accession>A0AAE3EX98</accession>
<organism evidence="1 2">
    <name type="scientific">Cerina litoralis</name>
    <dbReference type="NCBI Taxonomy" id="2874477"/>
    <lineage>
        <taxon>Bacteria</taxon>
        <taxon>Pseudomonadati</taxon>
        <taxon>Bacteroidota</taxon>
        <taxon>Flavobacteriia</taxon>
        <taxon>Flavobacteriales</taxon>
        <taxon>Flavobacteriaceae</taxon>
        <taxon>Cerina</taxon>
    </lineage>
</organism>
<dbReference type="RefSeq" id="WP_317902956.1">
    <property type="nucleotide sequence ID" value="NZ_JAIRBC010000020.1"/>
</dbReference>
<proteinExistence type="predicted"/>
<dbReference type="Proteomes" id="UP001200642">
    <property type="component" value="Unassembled WGS sequence"/>
</dbReference>
<dbReference type="EMBL" id="JAIRBC010000020">
    <property type="protein sequence ID" value="MCG2461814.1"/>
    <property type="molecule type" value="Genomic_DNA"/>
</dbReference>
<evidence type="ECO:0000313" key="2">
    <source>
        <dbReference type="Proteomes" id="UP001200642"/>
    </source>
</evidence>
<evidence type="ECO:0000313" key="1">
    <source>
        <dbReference type="EMBL" id="MCG2461814.1"/>
    </source>
</evidence>
<gene>
    <name evidence="1" type="ORF">K8352_13730</name>
</gene>
<name>A0AAE3EX98_9FLAO</name>
<protein>
    <submittedName>
        <fullName evidence="1">3D domain-containing protein</fullName>
    </submittedName>
</protein>
<sequence length="146" mass="16532">MLGSRCIGCIAILVILLSCRDKEAQGDPYIWKSIKVTATAYNSFPSQTSYEHPGITAWGDTLIPGMKCIAVSRDLISKGLTHNTMVKIDRMDGVYLVKDKMHGRWSNRIDIYMGVDRQEALEWGRKKVWIKYAVKRDSVPKPPESD</sequence>
<dbReference type="AlphaFoldDB" id="A0AAE3EX98"/>